<dbReference type="OrthoDB" id="111618at2157"/>
<dbReference type="CDD" id="cd05403">
    <property type="entry name" value="NT_KNTase_like"/>
    <property type="match status" value="1"/>
</dbReference>
<dbReference type="GO" id="GO:0016779">
    <property type="term" value="F:nucleotidyltransferase activity"/>
    <property type="evidence" value="ECO:0007669"/>
    <property type="project" value="InterPro"/>
</dbReference>
<comment type="caution">
    <text evidence="2">The sequence shown here is derived from an EMBL/GenBank/DDBJ whole genome shotgun (WGS) entry which is preliminary data.</text>
</comment>
<accession>A0A2V2N7E6</accession>
<evidence type="ECO:0000313" key="3">
    <source>
        <dbReference type="Proteomes" id="UP000245934"/>
    </source>
</evidence>
<proteinExistence type="predicted"/>
<dbReference type="AlphaFoldDB" id="A0A2V2N7E6"/>
<name>A0A2V2N7E6_9EURY</name>
<dbReference type="Gene3D" id="3.30.460.10">
    <property type="entry name" value="Beta Polymerase, domain 2"/>
    <property type="match status" value="1"/>
</dbReference>
<gene>
    <name evidence="2" type="ORF">DLD82_08270</name>
</gene>
<feature type="domain" description="Polymerase nucleotidyl transferase" evidence="1">
    <location>
        <begin position="13"/>
        <end position="94"/>
    </location>
</feature>
<dbReference type="SUPFAM" id="SSF81301">
    <property type="entry name" value="Nucleotidyltransferase"/>
    <property type="match status" value="1"/>
</dbReference>
<organism evidence="2 3">
    <name type="scientific">Methanospirillum stamsii</name>
    <dbReference type="NCBI Taxonomy" id="1277351"/>
    <lineage>
        <taxon>Archaea</taxon>
        <taxon>Methanobacteriati</taxon>
        <taxon>Methanobacteriota</taxon>
        <taxon>Stenosarchaea group</taxon>
        <taxon>Methanomicrobia</taxon>
        <taxon>Methanomicrobiales</taxon>
        <taxon>Methanospirillaceae</taxon>
        <taxon>Methanospirillum</taxon>
    </lineage>
</organism>
<dbReference type="InterPro" id="IPR043519">
    <property type="entry name" value="NT_sf"/>
</dbReference>
<dbReference type="Proteomes" id="UP000245934">
    <property type="component" value="Unassembled WGS sequence"/>
</dbReference>
<dbReference type="RefSeq" id="WP_109940650.1">
    <property type="nucleotide sequence ID" value="NZ_CP176366.1"/>
</dbReference>
<keyword evidence="3" id="KW-1185">Reference proteome</keyword>
<dbReference type="Pfam" id="PF01909">
    <property type="entry name" value="NTP_transf_2"/>
    <property type="match status" value="1"/>
</dbReference>
<dbReference type="InterPro" id="IPR002934">
    <property type="entry name" value="Polymerase_NTP_transf_dom"/>
</dbReference>
<reference evidence="2 3" key="1">
    <citation type="submission" date="2018-05" db="EMBL/GenBank/DDBJ databases">
        <title>Draft genome of Methanospirillum stamsii Pt1.</title>
        <authorList>
            <person name="Dueholm M.S."/>
            <person name="Nielsen P.H."/>
            <person name="Bakmann L.F."/>
            <person name="Otzen D.E."/>
        </authorList>
    </citation>
    <scope>NUCLEOTIDE SEQUENCE [LARGE SCALE GENOMIC DNA]</scope>
    <source>
        <strain evidence="2 3">Pt1</strain>
    </source>
</reference>
<protein>
    <recommendedName>
        <fullName evidence="1">Polymerase nucleotidyl transferase domain-containing protein</fullName>
    </recommendedName>
</protein>
<evidence type="ECO:0000313" key="2">
    <source>
        <dbReference type="EMBL" id="PWR74570.1"/>
    </source>
</evidence>
<dbReference type="EMBL" id="QGMZ01000016">
    <property type="protein sequence ID" value="PWR74570.1"/>
    <property type="molecule type" value="Genomic_DNA"/>
</dbReference>
<evidence type="ECO:0000259" key="1">
    <source>
        <dbReference type="Pfam" id="PF01909"/>
    </source>
</evidence>
<dbReference type="GeneID" id="97608001"/>
<sequence>MIQLILDKGDEIKRICMKYKVKTLSLTGSGFSGTWDPLHSDIDLIIEFQSLSPEEHADCYFGMVEELESLLGYQVDLIEMSAISNPYLRESFLSSQESLYAIT</sequence>